<evidence type="ECO:0000313" key="2">
    <source>
        <dbReference type="Proteomes" id="UP000318704"/>
    </source>
</evidence>
<organism evidence="1 2">
    <name type="scientific">Gimesia aquarii</name>
    <dbReference type="NCBI Taxonomy" id="2527964"/>
    <lineage>
        <taxon>Bacteria</taxon>
        <taxon>Pseudomonadati</taxon>
        <taxon>Planctomycetota</taxon>
        <taxon>Planctomycetia</taxon>
        <taxon>Planctomycetales</taxon>
        <taxon>Planctomycetaceae</taxon>
        <taxon>Gimesia</taxon>
    </lineage>
</organism>
<name>A0A517VTJ7_9PLAN</name>
<dbReference type="AlphaFoldDB" id="A0A517VTJ7"/>
<dbReference type="KEGG" id="gaw:V144x_17430"/>
<protein>
    <submittedName>
        <fullName evidence="1">Uncharacterized protein</fullName>
    </submittedName>
</protein>
<reference evidence="1 2" key="1">
    <citation type="submission" date="2019-03" db="EMBL/GenBank/DDBJ databases">
        <title>Deep-cultivation of Planctomycetes and their phenomic and genomic characterization uncovers novel biology.</title>
        <authorList>
            <person name="Wiegand S."/>
            <person name="Jogler M."/>
            <person name="Boedeker C."/>
            <person name="Pinto D."/>
            <person name="Vollmers J."/>
            <person name="Rivas-Marin E."/>
            <person name="Kohn T."/>
            <person name="Peeters S.H."/>
            <person name="Heuer A."/>
            <person name="Rast P."/>
            <person name="Oberbeckmann S."/>
            <person name="Bunk B."/>
            <person name="Jeske O."/>
            <person name="Meyerdierks A."/>
            <person name="Storesund J.E."/>
            <person name="Kallscheuer N."/>
            <person name="Luecker S."/>
            <person name="Lage O.M."/>
            <person name="Pohl T."/>
            <person name="Merkel B.J."/>
            <person name="Hornburger P."/>
            <person name="Mueller R.-W."/>
            <person name="Bruemmer F."/>
            <person name="Labrenz M."/>
            <person name="Spormann A.M."/>
            <person name="Op den Camp H."/>
            <person name="Overmann J."/>
            <person name="Amann R."/>
            <person name="Jetten M.S.M."/>
            <person name="Mascher T."/>
            <person name="Medema M.H."/>
            <person name="Devos D.P."/>
            <person name="Kaster A.-K."/>
            <person name="Ovreas L."/>
            <person name="Rohde M."/>
            <person name="Galperin M.Y."/>
            <person name="Jogler C."/>
        </authorList>
    </citation>
    <scope>NUCLEOTIDE SEQUENCE [LARGE SCALE GENOMIC DNA]</scope>
    <source>
        <strain evidence="1 2">V144</strain>
    </source>
</reference>
<accession>A0A517VTJ7</accession>
<sequence>MNHLKHPHEDISQKSLTLQSEAIERADDSHCRVDFQNFLQGADSLSSVIHSPLLDWRPLFYTSFDHIVIGKFYHFSESQDNDNRQKSNS</sequence>
<proteinExistence type="predicted"/>
<dbReference type="EMBL" id="CP037920">
    <property type="protein sequence ID" value="QDT96289.1"/>
    <property type="molecule type" value="Genomic_DNA"/>
</dbReference>
<gene>
    <name evidence="1" type="ORF">V144x_17430</name>
</gene>
<evidence type="ECO:0000313" key="1">
    <source>
        <dbReference type="EMBL" id="QDT96289.1"/>
    </source>
</evidence>
<dbReference type="Proteomes" id="UP000318704">
    <property type="component" value="Chromosome"/>
</dbReference>